<comment type="caution">
    <text evidence="3">The sequence shown here is derived from an EMBL/GenBank/DDBJ whole genome shotgun (WGS) entry which is preliminary data.</text>
</comment>
<keyword evidence="1" id="KW-0677">Repeat</keyword>
<dbReference type="PROSITE" id="PS51375">
    <property type="entry name" value="PPR"/>
    <property type="match status" value="5"/>
</dbReference>
<dbReference type="InterPro" id="IPR046960">
    <property type="entry name" value="PPR_At4g14850-like_plant"/>
</dbReference>
<dbReference type="FunFam" id="1.25.40.10:FF:000348">
    <property type="entry name" value="Pentatricopeptide repeat-containing protein chloroplastic"/>
    <property type="match status" value="1"/>
</dbReference>
<feature type="repeat" description="PPR" evidence="2">
    <location>
        <begin position="177"/>
        <end position="207"/>
    </location>
</feature>
<feature type="repeat" description="PPR" evidence="2">
    <location>
        <begin position="309"/>
        <end position="343"/>
    </location>
</feature>
<dbReference type="InterPro" id="IPR046848">
    <property type="entry name" value="E_motif"/>
</dbReference>
<organism evidence="3 4">
    <name type="scientific">Clitoria ternatea</name>
    <name type="common">Butterfly pea</name>
    <dbReference type="NCBI Taxonomy" id="43366"/>
    <lineage>
        <taxon>Eukaryota</taxon>
        <taxon>Viridiplantae</taxon>
        <taxon>Streptophyta</taxon>
        <taxon>Embryophyta</taxon>
        <taxon>Tracheophyta</taxon>
        <taxon>Spermatophyta</taxon>
        <taxon>Magnoliopsida</taxon>
        <taxon>eudicotyledons</taxon>
        <taxon>Gunneridae</taxon>
        <taxon>Pentapetalae</taxon>
        <taxon>rosids</taxon>
        <taxon>fabids</taxon>
        <taxon>Fabales</taxon>
        <taxon>Fabaceae</taxon>
        <taxon>Papilionoideae</taxon>
        <taxon>50 kb inversion clade</taxon>
        <taxon>NPAAA clade</taxon>
        <taxon>indigoferoid/millettioid clade</taxon>
        <taxon>Phaseoleae</taxon>
        <taxon>Clitoria</taxon>
    </lineage>
</organism>
<dbReference type="InterPro" id="IPR002885">
    <property type="entry name" value="PPR_rpt"/>
</dbReference>
<dbReference type="SUPFAM" id="SSF48452">
    <property type="entry name" value="TPR-like"/>
    <property type="match status" value="1"/>
</dbReference>
<dbReference type="Gene3D" id="1.25.40.10">
    <property type="entry name" value="Tetratricopeptide repeat domain"/>
    <property type="match status" value="3"/>
</dbReference>
<reference evidence="3 4" key="1">
    <citation type="submission" date="2024-01" db="EMBL/GenBank/DDBJ databases">
        <title>The genomes of 5 underutilized Papilionoideae crops provide insights into root nodulation and disease resistance.</title>
        <authorList>
            <person name="Yuan L."/>
        </authorList>
    </citation>
    <scope>NUCLEOTIDE SEQUENCE [LARGE SCALE GENOMIC DNA]</scope>
    <source>
        <strain evidence="3">LY-2023</strain>
        <tissue evidence="3">Leaf</tissue>
    </source>
</reference>
<evidence type="ECO:0008006" key="5">
    <source>
        <dbReference type="Google" id="ProtNLM"/>
    </source>
</evidence>
<evidence type="ECO:0000313" key="4">
    <source>
        <dbReference type="Proteomes" id="UP001359559"/>
    </source>
</evidence>
<evidence type="ECO:0000313" key="3">
    <source>
        <dbReference type="EMBL" id="KAK7295402.1"/>
    </source>
</evidence>
<feature type="repeat" description="PPR" evidence="2">
    <location>
        <begin position="278"/>
        <end position="308"/>
    </location>
</feature>
<feature type="repeat" description="PPR" evidence="2">
    <location>
        <begin position="208"/>
        <end position="242"/>
    </location>
</feature>
<accession>A0AAN9JB79</accession>
<evidence type="ECO:0000256" key="1">
    <source>
        <dbReference type="ARBA" id="ARBA00022737"/>
    </source>
</evidence>
<dbReference type="GO" id="GO:0003723">
    <property type="term" value="F:RNA binding"/>
    <property type="evidence" value="ECO:0007669"/>
    <property type="project" value="InterPro"/>
</dbReference>
<proteinExistence type="predicted"/>
<dbReference type="PANTHER" id="PTHR47926:SF537">
    <property type="entry name" value="PENTACOTRIPEPTIDE-REPEAT REGION OF PRORP DOMAIN-CONTAINING PROTEIN"/>
    <property type="match status" value="1"/>
</dbReference>
<dbReference type="EMBL" id="JAYKXN010000004">
    <property type="protein sequence ID" value="KAK7295402.1"/>
    <property type="molecule type" value="Genomic_DNA"/>
</dbReference>
<feature type="repeat" description="PPR" evidence="2">
    <location>
        <begin position="344"/>
        <end position="374"/>
    </location>
</feature>
<dbReference type="FunFam" id="1.25.40.10:FF:000345">
    <property type="entry name" value="Pentatricopeptide repeat-containing protein"/>
    <property type="match status" value="1"/>
</dbReference>
<keyword evidence="4" id="KW-1185">Reference proteome</keyword>
<protein>
    <recommendedName>
        <fullName evidence="5">Pentatricopeptide repeat protein</fullName>
    </recommendedName>
</protein>
<evidence type="ECO:0000256" key="2">
    <source>
        <dbReference type="PROSITE-ProRule" id="PRU00708"/>
    </source>
</evidence>
<dbReference type="Proteomes" id="UP001359559">
    <property type="component" value="Unassembled WGS sequence"/>
</dbReference>
<name>A0AAN9JB79_CLITE</name>
<dbReference type="Pfam" id="PF20431">
    <property type="entry name" value="E_motif"/>
    <property type="match status" value="1"/>
</dbReference>
<dbReference type="Pfam" id="PF01535">
    <property type="entry name" value="PPR"/>
    <property type="match status" value="2"/>
</dbReference>
<gene>
    <name evidence="3" type="ORF">RJT34_18309</name>
</gene>
<dbReference type="AlphaFoldDB" id="A0AAN9JB79"/>
<dbReference type="Pfam" id="PF13041">
    <property type="entry name" value="PPR_2"/>
    <property type="match status" value="2"/>
</dbReference>
<sequence length="489" mass="55035">MGTVAVASTLVHMIERCSCMRDLKLLHAHAFRKCLHQHTVVLGKLFRFAAVSPFGDLPYAHRMFDHMPHPTTFFYNTLIRAHSYSTTPSLSSIFFNHMMQNDLAPDQFSFTFLLKSRSRTITPSTHHNDIHGAVLKFGFCRHLHVQNSLIHLYASWGVTLLARKVFEDVLHLGLKVDVVSWSGLLVAHVRAGELDAARRVFDEMPQRDVVSWTVMLSGYSQAKRPREALELFGEMRRAGVWPDEVTMVSVVSACASLGDVETGGMIHRFVEENGFGWMVALCNALIDMYGKCGCLEQAWRVFHGMRRWSLVTWNTMMTVCANHGNVDDAFRLFEWMVGSGVVPDSVTLLALLVAYAHKGLVDEGIRLFESMENDYGVKPRIEHYGAMVDMLGRSGRLQEAYDLLTNIPIPSNDIIWGALLGACRIHGDVEMGERVIKKLLELKPDEGGYYILLRDIYIAAGRTVKANEMRQAMLDSGARKNPGCSWVEA</sequence>
<dbReference type="NCBIfam" id="TIGR00756">
    <property type="entry name" value="PPR"/>
    <property type="match status" value="4"/>
</dbReference>
<dbReference type="GO" id="GO:0009451">
    <property type="term" value="P:RNA modification"/>
    <property type="evidence" value="ECO:0007669"/>
    <property type="project" value="InterPro"/>
</dbReference>
<dbReference type="PANTHER" id="PTHR47926">
    <property type="entry name" value="PENTATRICOPEPTIDE REPEAT-CONTAINING PROTEIN"/>
    <property type="match status" value="1"/>
</dbReference>
<dbReference type="Pfam" id="PF13812">
    <property type="entry name" value="PPR_3"/>
    <property type="match status" value="1"/>
</dbReference>
<dbReference type="InterPro" id="IPR011990">
    <property type="entry name" value="TPR-like_helical_dom_sf"/>
</dbReference>